<feature type="domain" description="Transcriptional repressor PaaX-like N-terminal" evidence="1">
    <location>
        <begin position="33"/>
        <end position="94"/>
    </location>
</feature>
<evidence type="ECO:0000259" key="2">
    <source>
        <dbReference type="Pfam" id="PF08223"/>
    </source>
</evidence>
<dbReference type="GO" id="GO:0006351">
    <property type="term" value="P:DNA-templated transcription"/>
    <property type="evidence" value="ECO:0007669"/>
    <property type="project" value="InterPro"/>
</dbReference>
<dbReference type="InterPro" id="IPR048846">
    <property type="entry name" value="PaaX-like_central"/>
</dbReference>
<dbReference type="RefSeq" id="WP_353711049.1">
    <property type="nucleotide sequence ID" value="NZ_CP159279.1"/>
</dbReference>
<name>A0AAU8ENH3_9MICC</name>
<dbReference type="Pfam" id="PF08223">
    <property type="entry name" value="PaaX_C"/>
    <property type="match status" value="1"/>
</dbReference>
<feature type="domain" description="Transcriptional repressor PaaX-like C-terminal" evidence="2">
    <location>
        <begin position="197"/>
        <end position="285"/>
    </location>
</feature>
<organism evidence="4">
    <name type="scientific">Arthrobacter sp. K5</name>
    <dbReference type="NCBI Taxonomy" id="2839623"/>
    <lineage>
        <taxon>Bacteria</taxon>
        <taxon>Bacillati</taxon>
        <taxon>Actinomycetota</taxon>
        <taxon>Actinomycetes</taxon>
        <taxon>Micrococcales</taxon>
        <taxon>Micrococcaceae</taxon>
        <taxon>Arthrobacter</taxon>
    </lineage>
</organism>
<dbReference type="PANTHER" id="PTHR30319">
    <property type="entry name" value="PHENYLACETIC ACID REGULATOR-RELATED TRANSCRIPTIONAL REPRESSOR"/>
    <property type="match status" value="1"/>
</dbReference>
<dbReference type="Pfam" id="PF07848">
    <property type="entry name" value="PaaX"/>
    <property type="match status" value="1"/>
</dbReference>
<sequence length="309" mass="34376">MSKLRVPGPGMDPDMAIDFPRPLKGPSSQHQLMTLLVDYWVNSDAWLPSRLIGALAADLGITASASATALSRLASRGVLEQSSAGRSSRYRITEGARKRVRSGLAQVSVFGEQSRPWDGSWTVIAFSIPETSRDVRELFRSRLRWRGFAPLFGAVWVSPQDHSEELESTCKAFGVDDFAIFRTADSTLRGKRFIDAWSPQEFRAQYQPFIDRFAPWLERLDAGTVTPAEALRVRTELMDAWRAFPWSDPDLPAELLPEAWPRTEAREVLVRLYDGLAPAALEHVEEAVAREAPDLAGSASVMPVRSGSY</sequence>
<dbReference type="Gene3D" id="1.20.58.1460">
    <property type="match status" value="1"/>
</dbReference>
<evidence type="ECO:0000313" key="4">
    <source>
        <dbReference type="EMBL" id="XCH10458.1"/>
    </source>
</evidence>
<dbReference type="PIRSF" id="PIRSF020623">
    <property type="entry name" value="PaaX"/>
    <property type="match status" value="1"/>
</dbReference>
<evidence type="ECO:0000259" key="3">
    <source>
        <dbReference type="Pfam" id="PF20803"/>
    </source>
</evidence>
<dbReference type="AlphaFoldDB" id="A0AAU8ENH3"/>
<dbReference type="PANTHER" id="PTHR30319:SF1">
    <property type="entry name" value="TRANSCRIPTIONAL REPRESSOR PAAX"/>
    <property type="match status" value="1"/>
</dbReference>
<feature type="domain" description="Transcriptional repressor PaaX-like central Cas2-like" evidence="3">
    <location>
        <begin position="115"/>
        <end position="186"/>
    </location>
</feature>
<protein>
    <submittedName>
        <fullName evidence="4">PaaX family transcriptional regulator C-terminal domain-containing protein</fullName>
    </submittedName>
</protein>
<dbReference type="InterPro" id="IPR013225">
    <property type="entry name" value="PaaX_C"/>
</dbReference>
<dbReference type="InterPro" id="IPR036388">
    <property type="entry name" value="WH-like_DNA-bd_sf"/>
</dbReference>
<gene>
    <name evidence="4" type="ORF">ABRP34_16695</name>
</gene>
<dbReference type="InterPro" id="IPR012906">
    <property type="entry name" value="PaaX-like_N"/>
</dbReference>
<dbReference type="EMBL" id="CP159279">
    <property type="protein sequence ID" value="XCH10458.1"/>
    <property type="molecule type" value="Genomic_DNA"/>
</dbReference>
<proteinExistence type="predicted"/>
<dbReference type="Pfam" id="PF20803">
    <property type="entry name" value="PaaX_M"/>
    <property type="match status" value="1"/>
</dbReference>
<dbReference type="Gene3D" id="1.10.10.10">
    <property type="entry name" value="Winged helix-like DNA-binding domain superfamily/Winged helix DNA-binding domain"/>
    <property type="match status" value="1"/>
</dbReference>
<dbReference type="InterPro" id="IPR011965">
    <property type="entry name" value="PaaX_trns_reg"/>
</dbReference>
<accession>A0AAU8ENH3</accession>
<reference evidence="4" key="1">
    <citation type="submission" date="2024-06" db="EMBL/GenBank/DDBJ databases">
        <title>Biodegradation of dimethachlon by Arthrobacter sp. K5: mechanistic insights and ecological implications.</title>
        <authorList>
            <person name="Hu S."/>
            <person name="Lu P."/>
        </authorList>
    </citation>
    <scope>NUCLEOTIDE SEQUENCE</scope>
    <source>
        <strain evidence="4">K5</strain>
    </source>
</reference>
<dbReference type="Gene3D" id="3.30.70.2650">
    <property type="match status" value="1"/>
</dbReference>
<evidence type="ECO:0000259" key="1">
    <source>
        <dbReference type="Pfam" id="PF07848"/>
    </source>
</evidence>